<dbReference type="EMBL" id="MN740761">
    <property type="protein sequence ID" value="QHS81893.1"/>
    <property type="molecule type" value="Genomic_DNA"/>
</dbReference>
<dbReference type="AlphaFoldDB" id="A0A6C0AQZ2"/>
<dbReference type="Pfam" id="PF01755">
    <property type="entry name" value="Glyco_transf_25"/>
    <property type="match status" value="1"/>
</dbReference>
<reference evidence="2" key="1">
    <citation type="journal article" date="2020" name="Nature">
        <title>Giant virus diversity and host interactions through global metagenomics.</title>
        <authorList>
            <person name="Schulz F."/>
            <person name="Roux S."/>
            <person name="Paez-Espino D."/>
            <person name="Jungbluth S."/>
            <person name="Walsh D.A."/>
            <person name="Denef V.J."/>
            <person name="McMahon K.D."/>
            <person name="Konstantinidis K.T."/>
            <person name="Eloe-Fadrosh E.A."/>
            <person name="Kyrpides N.C."/>
            <person name="Woyke T."/>
        </authorList>
    </citation>
    <scope>NUCLEOTIDE SEQUENCE</scope>
    <source>
        <strain evidence="2">GVMAG-S-1101164-72</strain>
    </source>
</reference>
<name>A0A6C0AQZ2_9ZZZZ</name>
<dbReference type="InterPro" id="IPR002654">
    <property type="entry name" value="Glyco_trans_25"/>
</dbReference>
<protein>
    <recommendedName>
        <fullName evidence="1">Glycosyl transferase family 25 domain-containing protein</fullName>
    </recommendedName>
</protein>
<accession>A0A6C0AQZ2</accession>
<dbReference type="CDD" id="cd06532">
    <property type="entry name" value="Glyco_transf_25"/>
    <property type="match status" value="1"/>
</dbReference>
<sequence>MAYYNQESNAWRVDKIPAFCINLERRLDRWKQFTGQAAIHDLPNLKRFIGVDGKGLDVRSDERIPLLTKRNILAKQRRSHEDLDTMGGVGCALSHIGVWEWMVANSAPICLIFEDDAAVPFDFVAQANHMVDQSLVLQDLKAWDIFTFCHQVAGLTPVIEDPKLNNITAFMGLQCYVITLDCAKKFLKEAYVIHMQIDLWMCVYKSVYGLTILGPQGYHVKQRNSKTDIQYGTECRICDITNSQLIGRELIRKEELWLIRGLEVGSICLIAYLTHKWLTSK</sequence>
<evidence type="ECO:0000313" key="2">
    <source>
        <dbReference type="EMBL" id="QHS81893.1"/>
    </source>
</evidence>
<organism evidence="2">
    <name type="scientific">viral metagenome</name>
    <dbReference type="NCBI Taxonomy" id="1070528"/>
    <lineage>
        <taxon>unclassified sequences</taxon>
        <taxon>metagenomes</taxon>
        <taxon>organismal metagenomes</taxon>
    </lineage>
</organism>
<feature type="domain" description="Glycosyl transferase family 25" evidence="1">
    <location>
        <begin position="17"/>
        <end position="201"/>
    </location>
</feature>
<evidence type="ECO:0000259" key="1">
    <source>
        <dbReference type="Pfam" id="PF01755"/>
    </source>
</evidence>
<proteinExistence type="predicted"/>